<reference evidence="2 3" key="1">
    <citation type="submission" date="2018-05" db="EMBL/GenBank/DDBJ databases">
        <title>Draft genome of Methanospirillum stamsii Pt1.</title>
        <authorList>
            <person name="Dueholm M.S."/>
            <person name="Nielsen P.H."/>
            <person name="Bakmann L.F."/>
            <person name="Otzen D.E."/>
        </authorList>
    </citation>
    <scope>NUCLEOTIDE SEQUENCE [LARGE SCALE GENOMIC DNA]</scope>
    <source>
        <strain evidence="2 3">Pt1</strain>
    </source>
</reference>
<evidence type="ECO:0000313" key="2">
    <source>
        <dbReference type="EMBL" id="PWR75770.1"/>
    </source>
</evidence>
<organism evidence="2 3">
    <name type="scientific">Methanospirillum stamsii</name>
    <dbReference type="NCBI Taxonomy" id="1277351"/>
    <lineage>
        <taxon>Archaea</taxon>
        <taxon>Methanobacteriati</taxon>
        <taxon>Methanobacteriota</taxon>
        <taxon>Stenosarchaea group</taxon>
        <taxon>Methanomicrobia</taxon>
        <taxon>Methanomicrobiales</taxon>
        <taxon>Methanospirillaceae</taxon>
        <taxon>Methanospirillum</taxon>
    </lineage>
</organism>
<dbReference type="Gene3D" id="3.40.50.410">
    <property type="entry name" value="von Willebrand factor, type A domain"/>
    <property type="match status" value="1"/>
</dbReference>
<feature type="compositionally biased region" description="Polar residues" evidence="1">
    <location>
        <begin position="181"/>
        <end position="196"/>
    </location>
</feature>
<keyword evidence="3" id="KW-1185">Reference proteome</keyword>
<evidence type="ECO:0000313" key="3">
    <source>
        <dbReference type="Proteomes" id="UP000245934"/>
    </source>
</evidence>
<protein>
    <submittedName>
        <fullName evidence="2">Tellurium resistance protein</fullName>
    </submittedName>
</protein>
<gene>
    <name evidence="2" type="ORF">DLD82_02740</name>
</gene>
<dbReference type="Proteomes" id="UP000245934">
    <property type="component" value="Unassembled WGS sequence"/>
</dbReference>
<feature type="compositionally biased region" description="Polar residues" evidence="1">
    <location>
        <begin position="210"/>
        <end position="226"/>
    </location>
</feature>
<name>A0A2V2NAJ4_9EURY</name>
<dbReference type="InterPro" id="IPR036465">
    <property type="entry name" value="vWFA_dom_sf"/>
</dbReference>
<dbReference type="EMBL" id="QGMZ01000007">
    <property type="protein sequence ID" value="PWR75770.1"/>
    <property type="molecule type" value="Genomic_DNA"/>
</dbReference>
<dbReference type="SUPFAM" id="SSF53300">
    <property type="entry name" value="vWA-like"/>
    <property type="match status" value="1"/>
</dbReference>
<proteinExistence type="predicted"/>
<sequence length="226" mass="24792">MKGRGKIEQLNYAIREALPLMKNVATQNPNAQVFARTLAFGSGAKWMNSSLIPIEQYSWTDLSADGVTDMGAALKTIAEELKVPPMPKRALPPVIVLISDGHPTDDFDKGLRALMGESWGNKAVRIAIAIGADADTDVLRRFIGFDEIALLNASNPQQLINYIKWASTEVLQYASREYFSPDQTSDSTPALSSQKPTLDVPTFKPPQIGPPNQINTSNTSYNDLVW</sequence>
<accession>A0A2V2NAJ4</accession>
<comment type="caution">
    <text evidence="2">The sequence shown here is derived from an EMBL/GenBank/DDBJ whole genome shotgun (WGS) entry which is preliminary data.</text>
</comment>
<dbReference type="AlphaFoldDB" id="A0A2V2NAJ4"/>
<evidence type="ECO:0000256" key="1">
    <source>
        <dbReference type="SAM" id="MobiDB-lite"/>
    </source>
</evidence>
<feature type="region of interest" description="Disordered" evidence="1">
    <location>
        <begin position="181"/>
        <end position="226"/>
    </location>
</feature>